<dbReference type="PANTHER" id="PTHR33142:SF66">
    <property type="entry name" value="CYCLIN-DEPENDENT PROTEIN KINASE INHIBITOR SMR3"/>
    <property type="match status" value="1"/>
</dbReference>
<dbReference type="GO" id="GO:0004860">
    <property type="term" value="F:protein kinase inhibitor activity"/>
    <property type="evidence" value="ECO:0007669"/>
    <property type="project" value="UniProtKB-KW"/>
</dbReference>
<dbReference type="PANTHER" id="PTHR33142">
    <property type="entry name" value="CYCLIN-DEPENDENT PROTEIN KINASE INHIBITOR SMR13"/>
    <property type="match status" value="1"/>
</dbReference>
<dbReference type="InterPro" id="IPR040389">
    <property type="entry name" value="SMR"/>
</dbReference>
<keyword evidence="4" id="KW-0812">Transmembrane</keyword>
<feature type="compositionally biased region" description="Basic and acidic residues" evidence="3">
    <location>
        <begin position="56"/>
        <end position="70"/>
    </location>
</feature>
<keyword evidence="4" id="KW-1133">Transmembrane helix</keyword>
<evidence type="ECO:0000256" key="2">
    <source>
        <dbReference type="ARBA" id="ARBA00023306"/>
    </source>
</evidence>
<evidence type="ECO:0000256" key="3">
    <source>
        <dbReference type="SAM" id="MobiDB-lite"/>
    </source>
</evidence>
<proteinExistence type="predicted"/>
<dbReference type="GO" id="GO:0005634">
    <property type="term" value="C:nucleus"/>
    <property type="evidence" value="ECO:0007669"/>
    <property type="project" value="TreeGrafter"/>
</dbReference>
<feature type="region of interest" description="Disordered" evidence="3">
    <location>
        <begin position="56"/>
        <end position="114"/>
    </location>
</feature>
<name>R0FCJ2_9BRAS</name>
<evidence type="ECO:0000256" key="1">
    <source>
        <dbReference type="ARBA" id="ARBA00023013"/>
    </source>
</evidence>
<organism evidence="5 6">
    <name type="scientific">Capsella rubella</name>
    <dbReference type="NCBI Taxonomy" id="81985"/>
    <lineage>
        <taxon>Eukaryota</taxon>
        <taxon>Viridiplantae</taxon>
        <taxon>Streptophyta</taxon>
        <taxon>Embryophyta</taxon>
        <taxon>Tracheophyta</taxon>
        <taxon>Spermatophyta</taxon>
        <taxon>Magnoliopsida</taxon>
        <taxon>eudicotyledons</taxon>
        <taxon>Gunneridae</taxon>
        <taxon>Pentapetalae</taxon>
        <taxon>rosids</taxon>
        <taxon>malvids</taxon>
        <taxon>Brassicales</taxon>
        <taxon>Brassicaceae</taxon>
        <taxon>Camelineae</taxon>
        <taxon>Capsella</taxon>
    </lineage>
</organism>
<dbReference type="STRING" id="81985.R0FCJ2"/>
<dbReference type="eggNOG" id="ENOG502S6WR">
    <property type="taxonomic scope" value="Eukaryota"/>
</dbReference>
<evidence type="ECO:0008006" key="7">
    <source>
        <dbReference type="Google" id="ProtNLM"/>
    </source>
</evidence>
<keyword evidence="1" id="KW-0649">Protein kinase inhibitor</keyword>
<dbReference type="GO" id="GO:0032875">
    <property type="term" value="P:regulation of DNA endoreduplication"/>
    <property type="evidence" value="ECO:0007669"/>
    <property type="project" value="InterPro"/>
</dbReference>
<evidence type="ECO:0000313" key="5">
    <source>
        <dbReference type="EMBL" id="EOA19496.1"/>
    </source>
</evidence>
<keyword evidence="2" id="KW-0131">Cell cycle</keyword>
<evidence type="ECO:0000313" key="6">
    <source>
        <dbReference type="Proteomes" id="UP000029121"/>
    </source>
</evidence>
<reference evidence="6" key="1">
    <citation type="journal article" date="2013" name="Nat. Genet.">
        <title>The Capsella rubella genome and the genomic consequences of rapid mating system evolution.</title>
        <authorList>
            <person name="Slotte T."/>
            <person name="Hazzouri K.M."/>
            <person name="Agren J.A."/>
            <person name="Koenig D."/>
            <person name="Maumus F."/>
            <person name="Guo Y.L."/>
            <person name="Steige K."/>
            <person name="Platts A.E."/>
            <person name="Escobar J.S."/>
            <person name="Newman L.K."/>
            <person name="Wang W."/>
            <person name="Mandakova T."/>
            <person name="Vello E."/>
            <person name="Smith L.M."/>
            <person name="Henz S.R."/>
            <person name="Steffen J."/>
            <person name="Takuno S."/>
            <person name="Brandvain Y."/>
            <person name="Coop G."/>
            <person name="Andolfatto P."/>
            <person name="Hu T.T."/>
            <person name="Blanchette M."/>
            <person name="Clark R.M."/>
            <person name="Quesneville H."/>
            <person name="Nordborg M."/>
            <person name="Gaut B.S."/>
            <person name="Lysak M.A."/>
            <person name="Jenkins J."/>
            <person name="Grimwood J."/>
            <person name="Chapman J."/>
            <person name="Prochnik S."/>
            <person name="Shu S."/>
            <person name="Rokhsar D."/>
            <person name="Schmutz J."/>
            <person name="Weigel D."/>
            <person name="Wright S.I."/>
        </authorList>
    </citation>
    <scope>NUCLEOTIDE SEQUENCE [LARGE SCALE GENOMIC DNA]</scope>
    <source>
        <strain evidence="6">cv. Monte Gargano</strain>
    </source>
</reference>
<feature type="transmembrane region" description="Helical" evidence="4">
    <location>
        <begin position="12"/>
        <end position="33"/>
    </location>
</feature>
<evidence type="ECO:0000256" key="4">
    <source>
        <dbReference type="SAM" id="Phobius"/>
    </source>
</evidence>
<keyword evidence="4" id="KW-0472">Membrane</keyword>
<protein>
    <recommendedName>
        <fullName evidence="7">Cyclin-dependent protein kinase inhibitor SMR3</fullName>
    </recommendedName>
</protein>
<dbReference type="Proteomes" id="UP000029121">
    <property type="component" value="Unassembled WGS sequence"/>
</dbReference>
<keyword evidence="6" id="KW-1185">Reference proteome</keyword>
<sequence length="149" mass="16999">MPSDPTHVISLFSLLSSLFFLFSLSIFALFLSLSKTRRLMAEICCVKEIQEEEDVGKIRPELDLPDHEDPTVSDEDGCKTPTSSDHKIPEVTYTLCPPAPRKPKPNRSSGAKRKLTPVNVVNRIPIDLSREIEMFFEDLDRRIKKSRKQ</sequence>
<dbReference type="EMBL" id="KB870810">
    <property type="protein sequence ID" value="EOA19496.1"/>
    <property type="molecule type" value="Genomic_DNA"/>
</dbReference>
<accession>R0FCJ2</accession>
<dbReference type="AlphaFoldDB" id="R0FCJ2"/>
<gene>
    <name evidence="5" type="ORF">CARUB_v10002199mg</name>
</gene>
<feature type="compositionally biased region" description="Basic residues" evidence="3">
    <location>
        <begin position="101"/>
        <end position="114"/>
    </location>
</feature>